<dbReference type="RefSeq" id="WP_070047749.1">
    <property type="nucleotide sequence ID" value="NZ_CBCSDO010000011.1"/>
</dbReference>
<dbReference type="Pfam" id="PF09523">
    <property type="entry name" value="DUF2390"/>
    <property type="match status" value="1"/>
</dbReference>
<dbReference type="STRING" id="1628148.BI198_00335"/>
<gene>
    <name evidence="1" type="ORF">BI198_00335</name>
</gene>
<sequence>MTSVNATDFWQFSLSYYAKVKPICLAWQDDFNANVNLLLLLGYLEQQRLSITGQTLKGLNQALFVYNARITQRVRALRRRVSSLNPLTTEQQQQFSAELKQQLLGVELVAEQQEQQLLVQLLTANTQHNAVINAPSALLELYLALLQQPISNTVQQQLIQLRLALSPFK</sequence>
<dbReference type="InterPro" id="IPR012659">
    <property type="entry name" value="CHP02444"/>
</dbReference>
<dbReference type="Proteomes" id="UP000242258">
    <property type="component" value="Unassembled WGS sequence"/>
</dbReference>
<reference evidence="2" key="1">
    <citation type="submission" date="2016-09" db="EMBL/GenBank/DDBJ databases">
        <authorList>
            <person name="Wan X."/>
            <person name="Hou S."/>
        </authorList>
    </citation>
    <scope>NUCLEOTIDE SEQUENCE [LARGE SCALE GENOMIC DNA]</scope>
    <source>
        <strain evidence="2">KH87</strain>
    </source>
</reference>
<dbReference type="NCBIfam" id="TIGR02444">
    <property type="entry name" value="TIGR02444 family protein"/>
    <property type="match status" value="1"/>
</dbReference>
<keyword evidence="2" id="KW-1185">Reference proteome</keyword>
<dbReference type="OrthoDB" id="5795846at2"/>
<evidence type="ECO:0000313" key="1">
    <source>
        <dbReference type="EMBL" id="OEY68182.1"/>
    </source>
</evidence>
<proteinExistence type="predicted"/>
<dbReference type="EMBL" id="MKEK01000001">
    <property type="protein sequence ID" value="OEY68182.1"/>
    <property type="molecule type" value="Genomic_DNA"/>
</dbReference>
<protein>
    <submittedName>
        <fullName evidence="1">TIGR02444 family protein</fullName>
    </submittedName>
</protein>
<organism evidence="1 2">
    <name type="scientific">Rheinheimera salexigens</name>
    <dbReference type="NCBI Taxonomy" id="1628148"/>
    <lineage>
        <taxon>Bacteria</taxon>
        <taxon>Pseudomonadati</taxon>
        <taxon>Pseudomonadota</taxon>
        <taxon>Gammaproteobacteria</taxon>
        <taxon>Chromatiales</taxon>
        <taxon>Chromatiaceae</taxon>
        <taxon>Rheinheimera</taxon>
    </lineage>
</organism>
<accession>A0A1E7Q1X9</accession>
<name>A0A1E7Q1X9_9GAMM</name>
<dbReference type="AlphaFoldDB" id="A0A1E7Q1X9"/>
<comment type="caution">
    <text evidence="1">The sequence shown here is derived from an EMBL/GenBank/DDBJ whole genome shotgun (WGS) entry which is preliminary data.</text>
</comment>
<evidence type="ECO:0000313" key="2">
    <source>
        <dbReference type="Proteomes" id="UP000242258"/>
    </source>
</evidence>